<protein>
    <recommendedName>
        <fullName evidence="4">Secreted protein</fullName>
    </recommendedName>
</protein>
<reference evidence="2" key="1">
    <citation type="submission" date="2020-03" db="EMBL/GenBank/DDBJ databases">
        <authorList>
            <person name="Weist P."/>
        </authorList>
    </citation>
    <scope>NUCLEOTIDE SEQUENCE</scope>
</reference>
<accession>A0A9N7TPF4</accession>
<name>A0A9N7TPF4_PLEPL</name>
<dbReference type="AlphaFoldDB" id="A0A9N7TPF4"/>
<evidence type="ECO:0000313" key="3">
    <source>
        <dbReference type="Proteomes" id="UP001153269"/>
    </source>
</evidence>
<dbReference type="Proteomes" id="UP001153269">
    <property type="component" value="Unassembled WGS sequence"/>
</dbReference>
<keyword evidence="1" id="KW-0732">Signal</keyword>
<feature type="signal peptide" evidence="1">
    <location>
        <begin position="1"/>
        <end position="19"/>
    </location>
</feature>
<gene>
    <name evidence="2" type="ORF">PLEPLA_LOCUS4278</name>
</gene>
<evidence type="ECO:0000256" key="1">
    <source>
        <dbReference type="SAM" id="SignalP"/>
    </source>
</evidence>
<proteinExistence type="predicted"/>
<comment type="caution">
    <text evidence="2">The sequence shown here is derived from an EMBL/GenBank/DDBJ whole genome shotgun (WGS) entry which is preliminary data.</text>
</comment>
<feature type="chain" id="PRO_5040494860" description="Secreted protein" evidence="1">
    <location>
        <begin position="20"/>
        <end position="101"/>
    </location>
</feature>
<dbReference type="EMBL" id="CADEAL010000211">
    <property type="protein sequence ID" value="CAB1416487.1"/>
    <property type="molecule type" value="Genomic_DNA"/>
</dbReference>
<evidence type="ECO:0008006" key="4">
    <source>
        <dbReference type="Google" id="ProtNLM"/>
    </source>
</evidence>
<sequence length="101" mass="10886">MPAVSSFCLLLRLVPFNAPQQQLLCSASSQNKHSFVCSVTSAPESTSASSTSVSLGSQERAMSSRYTAPFRAHGKLTTKDGSSGHCLVSLWRNEWQVSHTP</sequence>
<organism evidence="2 3">
    <name type="scientific">Pleuronectes platessa</name>
    <name type="common">European plaice</name>
    <dbReference type="NCBI Taxonomy" id="8262"/>
    <lineage>
        <taxon>Eukaryota</taxon>
        <taxon>Metazoa</taxon>
        <taxon>Chordata</taxon>
        <taxon>Craniata</taxon>
        <taxon>Vertebrata</taxon>
        <taxon>Euteleostomi</taxon>
        <taxon>Actinopterygii</taxon>
        <taxon>Neopterygii</taxon>
        <taxon>Teleostei</taxon>
        <taxon>Neoteleostei</taxon>
        <taxon>Acanthomorphata</taxon>
        <taxon>Carangaria</taxon>
        <taxon>Pleuronectiformes</taxon>
        <taxon>Pleuronectoidei</taxon>
        <taxon>Pleuronectidae</taxon>
        <taxon>Pleuronectes</taxon>
    </lineage>
</organism>
<keyword evidence="3" id="KW-1185">Reference proteome</keyword>
<evidence type="ECO:0000313" key="2">
    <source>
        <dbReference type="EMBL" id="CAB1416487.1"/>
    </source>
</evidence>